<reference evidence="2 3" key="1">
    <citation type="submission" date="2018-06" db="EMBL/GenBank/DDBJ databases">
        <authorList>
            <consortium name="Pathogen Informatics"/>
            <person name="Doyle S."/>
        </authorList>
    </citation>
    <scope>NUCLEOTIDE SEQUENCE [LARGE SCALE GENOMIC DNA]</scope>
    <source>
        <strain evidence="2 3">NCTC7915</strain>
    </source>
</reference>
<keyword evidence="1" id="KW-0472">Membrane</keyword>
<evidence type="ECO:0000313" key="2">
    <source>
        <dbReference type="EMBL" id="STD03393.1"/>
    </source>
</evidence>
<protein>
    <submittedName>
        <fullName evidence="2">Uncharacterized protein</fullName>
    </submittedName>
</protein>
<comment type="caution">
    <text evidence="2">The sequence shown here is derived from an EMBL/GenBank/DDBJ whole genome shotgun (WGS) entry which is preliminary data.</text>
</comment>
<dbReference type="AlphaFoldDB" id="A0AA46BL77"/>
<dbReference type="Proteomes" id="UP000254118">
    <property type="component" value="Unassembled WGS sequence"/>
</dbReference>
<evidence type="ECO:0000313" key="3">
    <source>
        <dbReference type="Proteomes" id="UP000254118"/>
    </source>
</evidence>
<organism evidence="2 3">
    <name type="scientific">Dermatophilus congolensis</name>
    <dbReference type="NCBI Taxonomy" id="1863"/>
    <lineage>
        <taxon>Bacteria</taxon>
        <taxon>Bacillati</taxon>
        <taxon>Actinomycetota</taxon>
        <taxon>Actinomycetes</taxon>
        <taxon>Micrococcales</taxon>
        <taxon>Dermatophilaceae</taxon>
        <taxon>Dermatophilus</taxon>
    </lineage>
</organism>
<proteinExistence type="predicted"/>
<feature type="transmembrane region" description="Helical" evidence="1">
    <location>
        <begin position="57"/>
        <end position="76"/>
    </location>
</feature>
<feature type="transmembrane region" description="Helical" evidence="1">
    <location>
        <begin position="116"/>
        <end position="137"/>
    </location>
</feature>
<evidence type="ECO:0000256" key="1">
    <source>
        <dbReference type="SAM" id="Phobius"/>
    </source>
</evidence>
<keyword evidence="1" id="KW-0812">Transmembrane</keyword>
<gene>
    <name evidence="2" type="ORF">NCTC7915_00083</name>
</gene>
<name>A0AA46BL77_9MICO</name>
<feature type="transmembrane region" description="Helical" evidence="1">
    <location>
        <begin position="82"/>
        <end position="104"/>
    </location>
</feature>
<dbReference type="EMBL" id="UFYA01000001">
    <property type="protein sequence ID" value="STD03393.1"/>
    <property type="molecule type" value="Genomic_DNA"/>
</dbReference>
<accession>A0AA46BL77</accession>
<keyword evidence="1" id="KW-1133">Transmembrane helix</keyword>
<feature type="transmembrane region" description="Helical" evidence="1">
    <location>
        <begin position="32"/>
        <end position="50"/>
    </location>
</feature>
<sequence length="138" mass="14365">MNRGRGCSGCAGRCWAVVSVGSMATTFTVLGLMHWLGLLLILVGWAMSFAARRIHALMVWGARLQLLIGLGLVGVLEMSGGTVNHMMVGVKLLVAVAVVGLCEASNAKAKRGQDSFTLAHVALGLTLVNTVIGLGFMG</sequence>